<reference evidence="1" key="1">
    <citation type="submission" date="2020-07" db="EMBL/GenBank/DDBJ databases">
        <title>Huge and variable diversity of episymbiotic CPR bacteria and DPANN archaea in groundwater ecosystems.</title>
        <authorList>
            <person name="He C.Y."/>
            <person name="Keren R."/>
            <person name="Whittaker M."/>
            <person name="Farag I.F."/>
            <person name="Doudna J."/>
            <person name="Cate J.H.D."/>
            <person name="Banfield J.F."/>
        </authorList>
    </citation>
    <scope>NUCLEOTIDE SEQUENCE</scope>
    <source>
        <strain evidence="1">NC_groundwater_763_Ag_S-0.2um_68_21</strain>
    </source>
</reference>
<protein>
    <submittedName>
        <fullName evidence="1">Uncharacterized protein</fullName>
    </submittedName>
</protein>
<evidence type="ECO:0000313" key="1">
    <source>
        <dbReference type="EMBL" id="MBI3127017.1"/>
    </source>
</evidence>
<gene>
    <name evidence="1" type="ORF">HYZ11_05390</name>
</gene>
<sequence>MGEVIHVTKARVVKEPGRGMKTAYLDAFPDTPIPYGIHGGISKFYKTQPEEERPATLDHLVMAVAG</sequence>
<dbReference type="AlphaFoldDB" id="A0A932MMY3"/>
<organism evidence="1 2">
    <name type="scientific">Tectimicrobiota bacterium</name>
    <dbReference type="NCBI Taxonomy" id="2528274"/>
    <lineage>
        <taxon>Bacteria</taxon>
        <taxon>Pseudomonadati</taxon>
        <taxon>Nitrospinota/Tectimicrobiota group</taxon>
        <taxon>Candidatus Tectimicrobiota</taxon>
    </lineage>
</organism>
<dbReference type="Proteomes" id="UP000782312">
    <property type="component" value="Unassembled WGS sequence"/>
</dbReference>
<dbReference type="EMBL" id="JACPUR010000014">
    <property type="protein sequence ID" value="MBI3127017.1"/>
    <property type="molecule type" value="Genomic_DNA"/>
</dbReference>
<accession>A0A932MMY3</accession>
<comment type="caution">
    <text evidence="1">The sequence shown here is derived from an EMBL/GenBank/DDBJ whole genome shotgun (WGS) entry which is preliminary data.</text>
</comment>
<proteinExistence type="predicted"/>
<evidence type="ECO:0000313" key="2">
    <source>
        <dbReference type="Proteomes" id="UP000782312"/>
    </source>
</evidence>
<name>A0A932MMY3_UNCTE</name>